<dbReference type="GO" id="GO:0005509">
    <property type="term" value="F:calcium ion binding"/>
    <property type="evidence" value="ECO:0007669"/>
    <property type="project" value="InterPro"/>
</dbReference>
<name>A0A211Z2L2_9PROT</name>
<dbReference type="PANTHER" id="PTHR38340">
    <property type="entry name" value="S-LAYER PROTEIN"/>
    <property type="match status" value="1"/>
</dbReference>
<comment type="subcellular location">
    <subcellularLocation>
        <location evidence="1">Secreted</location>
    </subcellularLocation>
</comment>
<reference evidence="5" key="1">
    <citation type="submission" date="2017-05" db="EMBL/GenBank/DDBJ databases">
        <authorList>
            <person name="Macchi M."/>
            <person name="Festa S."/>
            <person name="Coppotelli B.M."/>
            <person name="Morelli I.S."/>
        </authorList>
    </citation>
    <scope>NUCLEOTIDE SEQUENCE [LARGE SCALE GENOMIC DNA]</scope>
    <source>
        <strain evidence="5">I</strain>
    </source>
</reference>
<feature type="region of interest" description="Disordered" evidence="3">
    <location>
        <begin position="218"/>
        <end position="266"/>
    </location>
</feature>
<keyword evidence="2" id="KW-0964">Secreted</keyword>
<dbReference type="InterPro" id="IPR018511">
    <property type="entry name" value="Hemolysin-typ_Ca-bd_CS"/>
</dbReference>
<protein>
    <recommendedName>
        <fullName evidence="6">Peptidase M10 serralysin C-terminal domain-containing protein</fullName>
    </recommendedName>
</protein>
<dbReference type="OrthoDB" id="7681731at2"/>
<evidence type="ECO:0000313" key="4">
    <source>
        <dbReference type="EMBL" id="OWJ59480.1"/>
    </source>
</evidence>
<evidence type="ECO:0000313" key="5">
    <source>
        <dbReference type="Proteomes" id="UP000196655"/>
    </source>
</evidence>
<evidence type="ECO:0008006" key="6">
    <source>
        <dbReference type="Google" id="ProtNLM"/>
    </source>
</evidence>
<evidence type="ECO:0000256" key="2">
    <source>
        <dbReference type="ARBA" id="ARBA00022525"/>
    </source>
</evidence>
<dbReference type="InterPro" id="IPR050557">
    <property type="entry name" value="RTX_toxin/Mannuronan_C5-epim"/>
</dbReference>
<dbReference type="GO" id="GO:0005576">
    <property type="term" value="C:extracellular region"/>
    <property type="evidence" value="ECO:0007669"/>
    <property type="project" value="UniProtKB-SubCell"/>
</dbReference>
<dbReference type="EMBL" id="NHON01000117">
    <property type="protein sequence ID" value="OWJ59480.1"/>
    <property type="molecule type" value="Genomic_DNA"/>
</dbReference>
<comment type="caution">
    <text evidence="4">The sequence shown here is derived from an EMBL/GenBank/DDBJ whole genome shotgun (WGS) entry which is preliminary data.</text>
</comment>
<accession>A0A211Z2L2</accession>
<gene>
    <name evidence="4" type="ORF">BWR60_32225</name>
</gene>
<keyword evidence="5" id="KW-1185">Reference proteome</keyword>
<dbReference type="InterPro" id="IPR001343">
    <property type="entry name" value="Hemolysn_Ca-bd"/>
</dbReference>
<evidence type="ECO:0000256" key="1">
    <source>
        <dbReference type="ARBA" id="ARBA00004613"/>
    </source>
</evidence>
<dbReference type="PRINTS" id="PR00313">
    <property type="entry name" value="CABNDNGRPT"/>
</dbReference>
<proteinExistence type="predicted"/>
<dbReference type="SUPFAM" id="SSF51120">
    <property type="entry name" value="beta-Roll"/>
    <property type="match status" value="3"/>
</dbReference>
<dbReference type="PANTHER" id="PTHR38340:SF1">
    <property type="entry name" value="S-LAYER PROTEIN"/>
    <property type="match status" value="1"/>
</dbReference>
<evidence type="ECO:0000256" key="3">
    <source>
        <dbReference type="SAM" id="MobiDB-lite"/>
    </source>
</evidence>
<dbReference type="Pfam" id="PF00353">
    <property type="entry name" value="HemolysinCabind"/>
    <property type="match status" value="5"/>
</dbReference>
<sequence length="499" mass="48958">MAVFSVPNGTGIDTNNDFIGDGIQFGSIFSTITASGILGLPIITPISGTVLFLDGGNLTIAGTGLGFTFPSTFSGTVTDISYSKLLLTAFSITGLNVPLATIGGILLGGGSELTVLGTMFAGNDSISGSGLHDVLMGFDGNDTLRGGGGPDNLDGGTGSDFANYQGSLAGVTVNLLTGVNTGGDAQGDVLTNIENLYGSSNADTLTGDAGRNIIGGELGDDTITGNGGDDSLSGEGSTDTVNGGDGNDRITGGAGVDTLGGDAGSDSIDAGADQDFVFGGDGNDTLYGGDGNDLLDGGEGNDMFEGAAGADAMFGGNGIDTVSYAGSGSAVTVSIGGPGSGGDAAADSMSGIEQLMGSAFADTIGGDANANTLWGLAGDDLLVGLGGADVLKGGAGNDTFRYATLVDSTVAAAGKDTIVDFTTGDRIDLALIDADGNALNGDAAFTFGTGAFTGAGQIRVVAFANGRYGVYIETTGDQQPESIINVYSDHALTAADFVL</sequence>
<dbReference type="InterPro" id="IPR011049">
    <property type="entry name" value="Serralysin-like_metalloprot_C"/>
</dbReference>
<dbReference type="PROSITE" id="PS00330">
    <property type="entry name" value="HEMOLYSIN_CALCIUM"/>
    <property type="match status" value="4"/>
</dbReference>
<dbReference type="AlphaFoldDB" id="A0A211Z2L2"/>
<organism evidence="4 5">
    <name type="scientific">Inquilinus limosus</name>
    <dbReference type="NCBI Taxonomy" id="171674"/>
    <lineage>
        <taxon>Bacteria</taxon>
        <taxon>Pseudomonadati</taxon>
        <taxon>Pseudomonadota</taxon>
        <taxon>Alphaproteobacteria</taxon>
        <taxon>Rhodospirillales</taxon>
        <taxon>Rhodospirillaceae</taxon>
        <taxon>Inquilinus</taxon>
    </lineage>
</organism>
<dbReference type="Gene3D" id="2.150.10.10">
    <property type="entry name" value="Serralysin-like metalloprotease, C-terminal"/>
    <property type="match status" value="4"/>
</dbReference>
<dbReference type="RefSeq" id="WP_088156773.1">
    <property type="nucleotide sequence ID" value="NZ_NHON01000117.1"/>
</dbReference>
<dbReference type="Proteomes" id="UP000196655">
    <property type="component" value="Unassembled WGS sequence"/>
</dbReference>